<proteinExistence type="predicted"/>
<comment type="caution">
    <text evidence="2">The sequence shown here is derived from an EMBL/GenBank/DDBJ whole genome shotgun (WGS) entry which is preliminary data.</text>
</comment>
<dbReference type="EMBL" id="JAPFFF010000007">
    <property type="protein sequence ID" value="KAK8885811.1"/>
    <property type="molecule type" value="Genomic_DNA"/>
</dbReference>
<feature type="coiled-coil region" evidence="1">
    <location>
        <begin position="10"/>
        <end position="128"/>
    </location>
</feature>
<keyword evidence="1" id="KW-0175">Coiled coil</keyword>
<evidence type="ECO:0000313" key="3">
    <source>
        <dbReference type="Proteomes" id="UP001470230"/>
    </source>
</evidence>
<reference evidence="2 3" key="1">
    <citation type="submission" date="2024-04" db="EMBL/GenBank/DDBJ databases">
        <title>Tritrichomonas musculus Genome.</title>
        <authorList>
            <person name="Alves-Ferreira E."/>
            <person name="Grigg M."/>
            <person name="Lorenzi H."/>
            <person name="Galac M."/>
        </authorList>
    </citation>
    <scope>NUCLEOTIDE SEQUENCE [LARGE SCALE GENOMIC DNA]</scope>
    <source>
        <strain evidence="2 3">EAF2021</strain>
    </source>
</reference>
<organism evidence="2 3">
    <name type="scientific">Tritrichomonas musculus</name>
    <dbReference type="NCBI Taxonomy" id="1915356"/>
    <lineage>
        <taxon>Eukaryota</taxon>
        <taxon>Metamonada</taxon>
        <taxon>Parabasalia</taxon>
        <taxon>Tritrichomonadida</taxon>
        <taxon>Tritrichomonadidae</taxon>
        <taxon>Tritrichomonas</taxon>
    </lineage>
</organism>
<sequence>MNQTNALAESAALLARIKQLDNERNDLKEQIEAAKQIIEKQKREAELISALMKLNELPTLAETNNQLNEINAQIEEAKQQQAELQEESRQLQAQIDRSIAIREKRAQYERLYSEVKILMNNYETEKAREKELKLTHSQLSSQLLKEQYSKRQIEQKLAVEVQAPPDIEPLQRKKQSLIDQTRLVQNKREIFKQELEDALKLHKEMLQQQEEYNQLTEHIESKDPLAIQRQILEMAATNLDLHQYKPIDPAIDSSLSEMRSLTETCGALISRTNEVIAKF</sequence>
<evidence type="ECO:0000313" key="2">
    <source>
        <dbReference type="EMBL" id="KAK8885811.1"/>
    </source>
</evidence>
<feature type="coiled-coil region" evidence="1">
    <location>
        <begin position="188"/>
        <end position="218"/>
    </location>
</feature>
<protein>
    <submittedName>
        <fullName evidence="2">Uncharacterized protein</fullName>
    </submittedName>
</protein>
<keyword evidence="3" id="KW-1185">Reference proteome</keyword>
<evidence type="ECO:0000256" key="1">
    <source>
        <dbReference type="SAM" id="Coils"/>
    </source>
</evidence>
<name>A0ABR2K4H3_9EUKA</name>
<dbReference type="Proteomes" id="UP001470230">
    <property type="component" value="Unassembled WGS sequence"/>
</dbReference>
<gene>
    <name evidence="2" type="ORF">M9Y10_041265</name>
</gene>
<accession>A0ABR2K4H3</accession>